<dbReference type="EMBL" id="JAOTPO010000015">
    <property type="protein sequence ID" value="MDE5415401.1"/>
    <property type="molecule type" value="Genomic_DNA"/>
</dbReference>
<feature type="domain" description="Type I restriction enzyme R protein N-terminal" evidence="1">
    <location>
        <begin position="40"/>
        <end position="157"/>
    </location>
</feature>
<accession>A0ABT5VIW7</accession>
<dbReference type="RefSeq" id="WP_275119995.1">
    <property type="nucleotide sequence ID" value="NZ_JAOTPO010000015.1"/>
</dbReference>
<protein>
    <submittedName>
        <fullName evidence="2">Type I restriction enzyme HsdR N-terminal domain-containing protein</fullName>
    </submittedName>
</protein>
<evidence type="ECO:0000313" key="2">
    <source>
        <dbReference type="EMBL" id="MDE5415401.1"/>
    </source>
</evidence>
<reference evidence="2" key="1">
    <citation type="submission" date="2024-05" db="EMBL/GenBank/DDBJ databases">
        <title>Alkalihalobacillus sp. strain MEB203 novel alkaliphilic bacterium from Lonar Lake, India.</title>
        <authorList>
            <person name="Joshi A."/>
            <person name="Thite S."/>
            <person name="Mengade P."/>
        </authorList>
    </citation>
    <scope>NUCLEOTIDE SEQUENCE</scope>
    <source>
        <strain evidence="2">MEB 203</strain>
    </source>
</reference>
<dbReference type="Gene3D" id="3.90.1570.30">
    <property type="match status" value="1"/>
</dbReference>
<organism evidence="2 3">
    <name type="scientific">Alkalihalobacterium chitinilyticum</name>
    <dbReference type="NCBI Taxonomy" id="2980103"/>
    <lineage>
        <taxon>Bacteria</taxon>
        <taxon>Bacillati</taxon>
        <taxon>Bacillota</taxon>
        <taxon>Bacilli</taxon>
        <taxon>Bacillales</taxon>
        <taxon>Bacillaceae</taxon>
        <taxon>Alkalihalobacterium</taxon>
    </lineage>
</organism>
<comment type="caution">
    <text evidence="2">The sequence shown here is derived from an EMBL/GenBank/DDBJ whole genome shotgun (WGS) entry which is preliminary data.</text>
</comment>
<proteinExistence type="predicted"/>
<sequence length="172" mass="20375">MSIKINWKNYMLPKIYTTIKTERKLFTHPIHGRTLLEAKPEEIVRQKVIQFLFQEMKVPLIEDVIRLEDSMYFFNNEQKGRADIVVYAEDNEGYYVPVLVIECKANHIPITNAVFEQARKYDEILGANNILITNGLSLEFYTWDRDNEEYIKLNKVPTYEDLTRREGLRPIS</sequence>
<evidence type="ECO:0000259" key="1">
    <source>
        <dbReference type="Pfam" id="PF13588"/>
    </source>
</evidence>
<gene>
    <name evidence="2" type="ORF">N7Z68_18735</name>
</gene>
<dbReference type="Pfam" id="PF13588">
    <property type="entry name" value="HSDR_N_2"/>
    <property type="match status" value="1"/>
</dbReference>
<dbReference type="InterPro" id="IPR029464">
    <property type="entry name" value="HSDR_N"/>
</dbReference>
<dbReference type="Proteomes" id="UP001148125">
    <property type="component" value="Unassembled WGS sequence"/>
</dbReference>
<keyword evidence="3" id="KW-1185">Reference proteome</keyword>
<evidence type="ECO:0000313" key="3">
    <source>
        <dbReference type="Proteomes" id="UP001148125"/>
    </source>
</evidence>
<name>A0ABT5VIW7_9BACI</name>